<protein>
    <submittedName>
        <fullName evidence="2">Peptidase dimerisation domain-containing protein</fullName>
    </submittedName>
</protein>
<name>A0A1G9BDZ4_9HYPH</name>
<dbReference type="EMBL" id="FNEE01000014">
    <property type="protein sequence ID" value="SDK37360.1"/>
    <property type="molecule type" value="Genomic_DNA"/>
</dbReference>
<dbReference type="Gene3D" id="3.30.450.40">
    <property type="match status" value="1"/>
</dbReference>
<organism evidence="2 3">
    <name type="scientific">Mesorhizobium muleiense</name>
    <dbReference type="NCBI Taxonomy" id="1004279"/>
    <lineage>
        <taxon>Bacteria</taxon>
        <taxon>Pseudomonadati</taxon>
        <taxon>Pseudomonadota</taxon>
        <taxon>Alphaproteobacteria</taxon>
        <taxon>Hyphomicrobiales</taxon>
        <taxon>Phyllobacteriaceae</taxon>
        <taxon>Mesorhizobium</taxon>
    </lineage>
</organism>
<dbReference type="Gene3D" id="3.30.70.360">
    <property type="match status" value="1"/>
</dbReference>
<sequence length="204" mass="22373">MLGPPRHLTEAELGEARQRIEPLVRAAQSSLDRLYLAVGDVGCCVLLADRDGVPVERRGAPVDDEAFHSWDGFGFHQSACCGLSAGQRCPPALPSRRAKADRHRRRPHRRHARLVLPTFFLSLRAGVSSRNSSIRPGIDFNGIVGGNIGPGERSVLPSSATARLSFRLVGGQRPEHIRALFRNFVEARLPAGCQVVFEGGRRER</sequence>
<reference evidence="3" key="1">
    <citation type="submission" date="2016-10" db="EMBL/GenBank/DDBJ databases">
        <authorList>
            <person name="Varghese N."/>
            <person name="Submissions S."/>
        </authorList>
    </citation>
    <scope>NUCLEOTIDE SEQUENCE [LARGE SCALE GENOMIC DNA]</scope>
    <source>
        <strain evidence="3">CGMCC 1.11022</strain>
    </source>
</reference>
<dbReference type="InterPro" id="IPR011650">
    <property type="entry name" value="Peptidase_M20_dimer"/>
</dbReference>
<dbReference type="Proteomes" id="UP000198894">
    <property type="component" value="Unassembled WGS sequence"/>
</dbReference>
<feature type="domain" description="Peptidase M20 dimerisation" evidence="1">
    <location>
        <begin position="122"/>
        <end position="192"/>
    </location>
</feature>
<evidence type="ECO:0000259" key="1">
    <source>
        <dbReference type="Pfam" id="PF07687"/>
    </source>
</evidence>
<proteinExistence type="predicted"/>
<accession>A0A1G9BDZ4</accession>
<dbReference type="InterPro" id="IPR029016">
    <property type="entry name" value="GAF-like_dom_sf"/>
</dbReference>
<dbReference type="Pfam" id="PF07687">
    <property type="entry name" value="M20_dimer"/>
    <property type="match status" value="1"/>
</dbReference>
<evidence type="ECO:0000313" key="3">
    <source>
        <dbReference type="Proteomes" id="UP000198894"/>
    </source>
</evidence>
<dbReference type="GO" id="GO:0016787">
    <property type="term" value="F:hydrolase activity"/>
    <property type="evidence" value="ECO:0007669"/>
    <property type="project" value="UniProtKB-KW"/>
</dbReference>
<keyword evidence="3" id="KW-1185">Reference proteome</keyword>
<evidence type="ECO:0000313" key="2">
    <source>
        <dbReference type="EMBL" id="SDK37360.1"/>
    </source>
</evidence>
<dbReference type="AlphaFoldDB" id="A0A1G9BDZ4"/>
<gene>
    <name evidence="2" type="ORF">SAMN05428953_114142</name>
</gene>